<keyword evidence="3" id="KW-1185">Reference proteome</keyword>
<dbReference type="RefSeq" id="XP_033601722.1">
    <property type="nucleotide sequence ID" value="XM_033746884.1"/>
</dbReference>
<dbReference type="EMBL" id="ML996570">
    <property type="protein sequence ID" value="KAF2759271.1"/>
    <property type="molecule type" value="Genomic_DNA"/>
</dbReference>
<feature type="region of interest" description="Disordered" evidence="1">
    <location>
        <begin position="61"/>
        <end position="116"/>
    </location>
</feature>
<dbReference type="GeneID" id="54487938"/>
<name>A0A6A6WDT0_9PEZI</name>
<dbReference type="Proteomes" id="UP000799437">
    <property type="component" value="Unassembled WGS sequence"/>
</dbReference>
<dbReference type="OrthoDB" id="5373857at2759"/>
<gene>
    <name evidence="2" type="ORF">EJ05DRAFT_499685</name>
</gene>
<evidence type="ECO:0000313" key="3">
    <source>
        <dbReference type="Proteomes" id="UP000799437"/>
    </source>
</evidence>
<accession>A0A6A6WDT0</accession>
<dbReference type="AlphaFoldDB" id="A0A6A6WDT0"/>
<protein>
    <submittedName>
        <fullName evidence="2">Uncharacterized protein</fullName>
    </submittedName>
</protein>
<organism evidence="2 3">
    <name type="scientific">Pseudovirgaria hyperparasitica</name>
    <dbReference type="NCBI Taxonomy" id="470096"/>
    <lineage>
        <taxon>Eukaryota</taxon>
        <taxon>Fungi</taxon>
        <taxon>Dikarya</taxon>
        <taxon>Ascomycota</taxon>
        <taxon>Pezizomycotina</taxon>
        <taxon>Dothideomycetes</taxon>
        <taxon>Dothideomycetes incertae sedis</taxon>
        <taxon>Acrospermales</taxon>
        <taxon>Acrospermaceae</taxon>
        <taxon>Pseudovirgaria</taxon>
    </lineage>
</organism>
<reference evidence="2" key="1">
    <citation type="journal article" date="2020" name="Stud. Mycol.">
        <title>101 Dothideomycetes genomes: a test case for predicting lifestyles and emergence of pathogens.</title>
        <authorList>
            <person name="Haridas S."/>
            <person name="Albert R."/>
            <person name="Binder M."/>
            <person name="Bloem J."/>
            <person name="Labutti K."/>
            <person name="Salamov A."/>
            <person name="Andreopoulos B."/>
            <person name="Baker S."/>
            <person name="Barry K."/>
            <person name="Bills G."/>
            <person name="Bluhm B."/>
            <person name="Cannon C."/>
            <person name="Castanera R."/>
            <person name="Culley D."/>
            <person name="Daum C."/>
            <person name="Ezra D."/>
            <person name="Gonzalez J."/>
            <person name="Henrissat B."/>
            <person name="Kuo A."/>
            <person name="Liang C."/>
            <person name="Lipzen A."/>
            <person name="Lutzoni F."/>
            <person name="Magnuson J."/>
            <person name="Mondo S."/>
            <person name="Nolan M."/>
            <person name="Ohm R."/>
            <person name="Pangilinan J."/>
            <person name="Park H.-J."/>
            <person name="Ramirez L."/>
            <person name="Alfaro M."/>
            <person name="Sun H."/>
            <person name="Tritt A."/>
            <person name="Yoshinaga Y."/>
            <person name="Zwiers L.-H."/>
            <person name="Turgeon B."/>
            <person name="Goodwin S."/>
            <person name="Spatafora J."/>
            <person name="Crous P."/>
            <person name="Grigoriev I."/>
        </authorList>
    </citation>
    <scope>NUCLEOTIDE SEQUENCE</scope>
    <source>
        <strain evidence="2">CBS 121739</strain>
    </source>
</reference>
<evidence type="ECO:0000313" key="2">
    <source>
        <dbReference type="EMBL" id="KAF2759271.1"/>
    </source>
</evidence>
<proteinExistence type="predicted"/>
<evidence type="ECO:0000256" key="1">
    <source>
        <dbReference type="SAM" id="MobiDB-lite"/>
    </source>
</evidence>
<sequence>MSRALLRPRNIAIAVGASLGAYYITSNYNPARTAGVKRIEDAYTKGGGTPTHLPAVATKLGDKDHITPPHETQGGGGGSGVSSKNFKENLADQKTAPQSAASKKFHEAMYGQDKGK</sequence>